<evidence type="ECO:0000256" key="5">
    <source>
        <dbReference type="HAMAP-Rule" id="MF_02210"/>
    </source>
</evidence>
<evidence type="ECO:0000256" key="2">
    <source>
        <dbReference type="ARBA" id="ARBA00022490"/>
    </source>
</evidence>
<evidence type="ECO:0000256" key="3">
    <source>
        <dbReference type="ARBA" id="ARBA00022679"/>
    </source>
</evidence>
<comment type="similarity">
    <text evidence="1 5">Belongs to the acetyltransferase family. RimI subfamily.</text>
</comment>
<feature type="binding site" evidence="5">
    <location>
        <position position="122"/>
    </location>
    <ligand>
        <name>acetyl-CoA</name>
        <dbReference type="ChEBI" id="CHEBI:57288"/>
    </ligand>
</feature>
<sequence>MSACPREADVLAAEPRLRAMRGSDVPAVLEIERAAYPLPWTEGNFIDSLAAGYSAYVLQSEDGRVLGYCLAMQGFGEVHLLNIAVDPACQGRGLARRMLATLAQLCRDRKCPQLWLEVRVSNQRAREVYLRYGFREVGLRPAYYPVLQGPREDAVLMSLDVMEDGEARP</sequence>
<dbReference type="PANTHER" id="PTHR43420">
    <property type="entry name" value="ACETYLTRANSFERASE"/>
    <property type="match status" value="1"/>
</dbReference>
<proteinExistence type="inferred from homology"/>
<evidence type="ECO:0000313" key="8">
    <source>
        <dbReference type="Proteomes" id="UP000235916"/>
    </source>
</evidence>
<keyword evidence="2 5" id="KW-0963">Cytoplasm</keyword>
<dbReference type="InterPro" id="IPR050680">
    <property type="entry name" value="YpeA/RimI_acetyltransf"/>
</dbReference>
<dbReference type="GO" id="GO:0005737">
    <property type="term" value="C:cytoplasm"/>
    <property type="evidence" value="ECO:0007669"/>
    <property type="project" value="UniProtKB-SubCell"/>
</dbReference>
<gene>
    <name evidence="5 7" type="primary">rimI</name>
    <name evidence="7" type="ORF">C1O66_13025</name>
</gene>
<dbReference type="NCBIfam" id="TIGR01575">
    <property type="entry name" value="rimI"/>
    <property type="match status" value="1"/>
</dbReference>
<reference evidence="7 8" key="1">
    <citation type="submission" date="2018-01" db="EMBL/GenBank/DDBJ databases">
        <title>Draft genome sequence of Paucibacter aquatile CR182 isolated from freshwater of the Nakdong River.</title>
        <authorList>
            <person name="Choi A."/>
            <person name="Chung E.J."/>
        </authorList>
    </citation>
    <scope>NUCLEOTIDE SEQUENCE [LARGE SCALE GENOMIC DNA]</scope>
    <source>
        <strain evidence="7 8">CR182</strain>
    </source>
</reference>
<dbReference type="GO" id="GO:0008999">
    <property type="term" value="F:protein-N-terminal-alanine acetyltransferase activity"/>
    <property type="evidence" value="ECO:0007669"/>
    <property type="project" value="UniProtKB-UniRule"/>
</dbReference>
<dbReference type="InterPro" id="IPR006464">
    <property type="entry name" value="AcTrfase_RimI/Ard1"/>
</dbReference>
<keyword evidence="8" id="KW-1185">Reference proteome</keyword>
<evidence type="ECO:0000256" key="1">
    <source>
        <dbReference type="ARBA" id="ARBA00005395"/>
    </source>
</evidence>
<accession>A0A2N8KY21</accession>
<comment type="caution">
    <text evidence="7">The sequence shown here is derived from an EMBL/GenBank/DDBJ whole genome shotgun (WGS) entry which is preliminary data.</text>
</comment>
<dbReference type="OrthoDB" id="9796919at2"/>
<feature type="binding site" evidence="5">
    <location>
        <begin position="83"/>
        <end position="85"/>
    </location>
    <ligand>
        <name>acetyl-CoA</name>
        <dbReference type="ChEBI" id="CHEBI:57288"/>
    </ligand>
</feature>
<dbReference type="SUPFAM" id="SSF55729">
    <property type="entry name" value="Acyl-CoA N-acyltransferases (Nat)"/>
    <property type="match status" value="1"/>
</dbReference>
<comment type="caution">
    <text evidence="5">Lacks conserved residue(s) required for the propagation of feature annotation.</text>
</comment>
<dbReference type="PANTHER" id="PTHR43420:SF12">
    <property type="entry name" value="N-ACETYLTRANSFERASE DOMAIN-CONTAINING PROTEIN"/>
    <property type="match status" value="1"/>
</dbReference>
<dbReference type="EMBL" id="POSP01000003">
    <property type="protein sequence ID" value="PND38357.1"/>
    <property type="molecule type" value="Genomic_DNA"/>
</dbReference>
<comment type="catalytic activity">
    <reaction evidence="5">
        <text>N-terminal L-alanyl-[ribosomal protein bS18] + acetyl-CoA = N-terminal N(alpha)-acetyl-L-alanyl-[ribosomal protein bS18] + CoA + H(+)</text>
        <dbReference type="Rhea" id="RHEA:43756"/>
        <dbReference type="Rhea" id="RHEA-COMP:10676"/>
        <dbReference type="Rhea" id="RHEA-COMP:10677"/>
        <dbReference type="ChEBI" id="CHEBI:15378"/>
        <dbReference type="ChEBI" id="CHEBI:57287"/>
        <dbReference type="ChEBI" id="CHEBI:57288"/>
        <dbReference type="ChEBI" id="CHEBI:64718"/>
        <dbReference type="ChEBI" id="CHEBI:83683"/>
        <dbReference type="EC" id="2.3.1.266"/>
    </reaction>
</comment>
<comment type="subcellular location">
    <subcellularLocation>
        <location evidence="5">Cytoplasm</location>
    </subcellularLocation>
</comment>
<feature type="active site" description="Proton acceptor" evidence="5">
    <location>
        <position position="117"/>
    </location>
</feature>
<dbReference type="CDD" id="cd04301">
    <property type="entry name" value="NAT_SF"/>
    <property type="match status" value="1"/>
</dbReference>
<comment type="function">
    <text evidence="5">Acetylates the N-terminal alanine of ribosomal protein bS18.</text>
</comment>
<dbReference type="InterPro" id="IPR016181">
    <property type="entry name" value="Acyl_CoA_acyltransferase"/>
</dbReference>
<protein>
    <recommendedName>
        <fullName evidence="5">[Ribosomal protein bS18]-alanine N-acetyltransferase</fullName>
        <ecNumber evidence="5">2.3.1.266</ecNumber>
    </recommendedName>
</protein>
<dbReference type="InterPro" id="IPR000182">
    <property type="entry name" value="GNAT_dom"/>
</dbReference>
<keyword evidence="4 5" id="KW-0012">Acyltransferase</keyword>
<dbReference type="InterPro" id="IPR043690">
    <property type="entry name" value="RimI"/>
</dbReference>
<evidence type="ECO:0000313" key="7">
    <source>
        <dbReference type="EMBL" id="PND38357.1"/>
    </source>
</evidence>
<dbReference type="RefSeq" id="WP_102768276.1">
    <property type="nucleotide sequence ID" value="NZ_POSP01000003.1"/>
</dbReference>
<dbReference type="PROSITE" id="PS51186">
    <property type="entry name" value="GNAT"/>
    <property type="match status" value="1"/>
</dbReference>
<dbReference type="Proteomes" id="UP000235916">
    <property type="component" value="Unassembled WGS sequence"/>
</dbReference>
<dbReference type="HAMAP" id="MF_02210">
    <property type="entry name" value="RimI"/>
    <property type="match status" value="1"/>
</dbReference>
<evidence type="ECO:0000256" key="4">
    <source>
        <dbReference type="ARBA" id="ARBA00023315"/>
    </source>
</evidence>
<organism evidence="7 8">
    <name type="scientific">Kinneretia aquatilis</name>
    <dbReference type="NCBI Taxonomy" id="2070761"/>
    <lineage>
        <taxon>Bacteria</taxon>
        <taxon>Pseudomonadati</taxon>
        <taxon>Pseudomonadota</taxon>
        <taxon>Betaproteobacteria</taxon>
        <taxon>Burkholderiales</taxon>
        <taxon>Sphaerotilaceae</taxon>
        <taxon>Roseateles</taxon>
    </lineage>
</organism>
<dbReference type="EC" id="2.3.1.266" evidence="5"/>
<dbReference type="Gene3D" id="3.40.630.30">
    <property type="match status" value="1"/>
</dbReference>
<dbReference type="Pfam" id="PF00583">
    <property type="entry name" value="Acetyltransf_1"/>
    <property type="match status" value="1"/>
</dbReference>
<dbReference type="AlphaFoldDB" id="A0A2N8KY21"/>
<name>A0A2N8KY21_9BURK</name>
<feature type="active site" description="Proton donor" evidence="5">
    <location>
        <position position="129"/>
    </location>
</feature>
<keyword evidence="3 5" id="KW-0808">Transferase</keyword>
<evidence type="ECO:0000259" key="6">
    <source>
        <dbReference type="PROSITE" id="PS51186"/>
    </source>
</evidence>
<feature type="domain" description="N-acetyltransferase" evidence="6">
    <location>
        <begin position="15"/>
        <end position="162"/>
    </location>
</feature>